<organism evidence="1 2">
    <name type="scientific">Taxus chinensis</name>
    <name type="common">Chinese yew</name>
    <name type="synonym">Taxus wallichiana var. chinensis</name>
    <dbReference type="NCBI Taxonomy" id="29808"/>
    <lineage>
        <taxon>Eukaryota</taxon>
        <taxon>Viridiplantae</taxon>
        <taxon>Streptophyta</taxon>
        <taxon>Embryophyta</taxon>
        <taxon>Tracheophyta</taxon>
        <taxon>Spermatophyta</taxon>
        <taxon>Pinopsida</taxon>
        <taxon>Pinidae</taxon>
        <taxon>Conifers II</taxon>
        <taxon>Cupressales</taxon>
        <taxon>Taxaceae</taxon>
        <taxon>Taxus</taxon>
    </lineage>
</organism>
<dbReference type="SUPFAM" id="SSF54928">
    <property type="entry name" value="RNA-binding domain, RBD"/>
    <property type="match status" value="1"/>
</dbReference>
<dbReference type="GO" id="GO:0003676">
    <property type="term" value="F:nucleic acid binding"/>
    <property type="evidence" value="ECO:0007669"/>
    <property type="project" value="InterPro"/>
</dbReference>
<dbReference type="InterPro" id="IPR012677">
    <property type="entry name" value="Nucleotide-bd_a/b_plait_sf"/>
</dbReference>
<dbReference type="AlphaFoldDB" id="A0AA38CHU1"/>
<evidence type="ECO:0000313" key="2">
    <source>
        <dbReference type="Proteomes" id="UP000824469"/>
    </source>
</evidence>
<accession>A0AA38CHU1</accession>
<name>A0AA38CHU1_TAXCH</name>
<keyword evidence="2" id="KW-1185">Reference proteome</keyword>
<sequence length="154" mass="17319">AVKEVRGTPSNKQTKFVEFFDVRDAERAREGLDGKHIGSEQVTIHFSRLGGRARKGPARTIHNLPPRHARTVNFTWNSDKYCWTHKVSASACTARGELKRCPVYGSATKNGKKESLHTIIEEDSSQFVFDEAQAALNCEKARTSVMIKNIPNQY</sequence>
<reference evidence="1 2" key="1">
    <citation type="journal article" date="2021" name="Nat. Plants">
        <title>The Taxus genome provides insights into paclitaxel biosynthesis.</title>
        <authorList>
            <person name="Xiong X."/>
            <person name="Gou J."/>
            <person name="Liao Q."/>
            <person name="Li Y."/>
            <person name="Zhou Q."/>
            <person name="Bi G."/>
            <person name="Li C."/>
            <person name="Du R."/>
            <person name="Wang X."/>
            <person name="Sun T."/>
            <person name="Guo L."/>
            <person name="Liang H."/>
            <person name="Lu P."/>
            <person name="Wu Y."/>
            <person name="Zhang Z."/>
            <person name="Ro D.K."/>
            <person name="Shang Y."/>
            <person name="Huang S."/>
            <person name="Yan J."/>
        </authorList>
    </citation>
    <scope>NUCLEOTIDE SEQUENCE [LARGE SCALE GENOMIC DNA]</scope>
    <source>
        <strain evidence="1">Ta-2019</strain>
    </source>
</reference>
<feature type="non-terminal residue" evidence="1">
    <location>
        <position position="1"/>
    </location>
</feature>
<feature type="non-terminal residue" evidence="1">
    <location>
        <position position="154"/>
    </location>
</feature>
<evidence type="ECO:0000313" key="1">
    <source>
        <dbReference type="EMBL" id="KAH9299671.1"/>
    </source>
</evidence>
<comment type="caution">
    <text evidence="1">The sequence shown here is derived from an EMBL/GenBank/DDBJ whole genome shotgun (WGS) entry which is preliminary data.</text>
</comment>
<dbReference type="InterPro" id="IPR035979">
    <property type="entry name" value="RBD_domain_sf"/>
</dbReference>
<protein>
    <recommendedName>
        <fullName evidence="3">RRM domain-containing protein</fullName>
    </recommendedName>
</protein>
<gene>
    <name evidence="1" type="ORF">KI387_031353</name>
</gene>
<proteinExistence type="predicted"/>
<evidence type="ECO:0008006" key="3">
    <source>
        <dbReference type="Google" id="ProtNLM"/>
    </source>
</evidence>
<dbReference type="EMBL" id="JAHRHJ020000010">
    <property type="protein sequence ID" value="KAH9299671.1"/>
    <property type="molecule type" value="Genomic_DNA"/>
</dbReference>
<dbReference type="Proteomes" id="UP000824469">
    <property type="component" value="Unassembled WGS sequence"/>
</dbReference>
<dbReference type="Gene3D" id="3.30.70.330">
    <property type="match status" value="1"/>
</dbReference>